<comment type="caution">
    <text evidence="4">The sequence shown here is derived from an EMBL/GenBank/DDBJ whole genome shotgun (WGS) entry which is preliminary data.</text>
</comment>
<keyword evidence="2 3" id="KW-0040">ANK repeat</keyword>
<dbReference type="VEuPathDB" id="FungiDB:H257_14102"/>
<dbReference type="Pfam" id="PF12796">
    <property type="entry name" value="Ank_2"/>
    <property type="match status" value="1"/>
</dbReference>
<dbReference type="InterPro" id="IPR002110">
    <property type="entry name" value="Ankyrin_rpt"/>
</dbReference>
<name>A0A397AUS1_APHAT</name>
<dbReference type="EMBL" id="QUSZ01005435">
    <property type="protein sequence ID" value="RHY09698.1"/>
    <property type="molecule type" value="Genomic_DNA"/>
</dbReference>
<reference evidence="4 5" key="1">
    <citation type="submission" date="2018-08" db="EMBL/GenBank/DDBJ databases">
        <title>Aphanomyces genome sequencing and annotation.</title>
        <authorList>
            <person name="Minardi D."/>
            <person name="Oidtmann B."/>
            <person name="Van Der Giezen M."/>
            <person name="Studholme D.J."/>
        </authorList>
    </citation>
    <scope>NUCLEOTIDE SEQUENCE [LARGE SCALE GENOMIC DNA]</scope>
    <source>
        <strain evidence="4 5">Kv</strain>
    </source>
</reference>
<dbReference type="AlphaFoldDB" id="A0A397AUS1"/>
<dbReference type="PANTHER" id="PTHR24173">
    <property type="entry name" value="ANKYRIN REPEAT CONTAINING"/>
    <property type="match status" value="1"/>
</dbReference>
<dbReference type="PRINTS" id="PR01415">
    <property type="entry name" value="ANKYRIN"/>
</dbReference>
<gene>
    <name evidence="4" type="ORF">DYB36_013049</name>
</gene>
<proteinExistence type="predicted"/>
<organism evidence="4 5">
    <name type="scientific">Aphanomyces astaci</name>
    <name type="common">Crayfish plague agent</name>
    <dbReference type="NCBI Taxonomy" id="112090"/>
    <lineage>
        <taxon>Eukaryota</taxon>
        <taxon>Sar</taxon>
        <taxon>Stramenopiles</taxon>
        <taxon>Oomycota</taxon>
        <taxon>Saprolegniomycetes</taxon>
        <taxon>Saprolegniales</taxon>
        <taxon>Verrucalvaceae</taxon>
        <taxon>Aphanomyces</taxon>
    </lineage>
</organism>
<evidence type="ECO:0000256" key="2">
    <source>
        <dbReference type="ARBA" id="ARBA00023043"/>
    </source>
</evidence>
<dbReference type="SMART" id="SM00248">
    <property type="entry name" value="ANK"/>
    <property type="match status" value="2"/>
</dbReference>
<dbReference type="SUPFAM" id="SSF48403">
    <property type="entry name" value="Ankyrin repeat"/>
    <property type="match status" value="1"/>
</dbReference>
<accession>A0A397AUS1</accession>
<evidence type="ECO:0000313" key="5">
    <source>
        <dbReference type="Proteomes" id="UP000265427"/>
    </source>
</evidence>
<dbReference type="InterPro" id="IPR036770">
    <property type="entry name" value="Ankyrin_rpt-contain_sf"/>
</dbReference>
<feature type="repeat" description="ANK" evidence="3">
    <location>
        <begin position="94"/>
        <end position="124"/>
    </location>
</feature>
<dbReference type="Gene3D" id="1.25.40.20">
    <property type="entry name" value="Ankyrin repeat-containing domain"/>
    <property type="match status" value="1"/>
</dbReference>
<feature type="non-terminal residue" evidence="4">
    <location>
        <position position="124"/>
    </location>
</feature>
<dbReference type="PROSITE" id="PS50088">
    <property type="entry name" value="ANK_REPEAT"/>
    <property type="match status" value="1"/>
</dbReference>
<dbReference type="PANTHER" id="PTHR24173:SF74">
    <property type="entry name" value="ANKYRIN REPEAT DOMAIN-CONTAINING PROTEIN 16"/>
    <property type="match status" value="1"/>
</dbReference>
<evidence type="ECO:0000256" key="3">
    <source>
        <dbReference type="PROSITE-ProRule" id="PRU00023"/>
    </source>
</evidence>
<protein>
    <submittedName>
        <fullName evidence="4">Uncharacterized protein</fullName>
    </submittedName>
</protein>
<keyword evidence="1" id="KW-0677">Repeat</keyword>
<sequence length="124" mass="12935">MLGRSWRLFGGSLRSFSSVVASSADLIALIKEGQADVALDFLEDDSSPRPDDWDTTDAYGSTALTLASRGGHLALCRAILPHVPPSVLNQANMFGSTALMCASASGHGEICRTLLAAGADVNVK</sequence>
<evidence type="ECO:0000313" key="4">
    <source>
        <dbReference type="EMBL" id="RHY09698.1"/>
    </source>
</evidence>
<dbReference type="Proteomes" id="UP000265427">
    <property type="component" value="Unassembled WGS sequence"/>
</dbReference>
<evidence type="ECO:0000256" key="1">
    <source>
        <dbReference type="ARBA" id="ARBA00022737"/>
    </source>
</evidence>
<dbReference type="PROSITE" id="PS50297">
    <property type="entry name" value="ANK_REP_REGION"/>
    <property type="match status" value="1"/>
</dbReference>